<dbReference type="GO" id="GO:0016747">
    <property type="term" value="F:acyltransferase activity, transferring groups other than amino-acyl groups"/>
    <property type="evidence" value="ECO:0007669"/>
    <property type="project" value="TreeGrafter"/>
</dbReference>
<dbReference type="NCBIfam" id="TIGR04183">
    <property type="entry name" value="Por_Secre_tail"/>
    <property type="match status" value="1"/>
</dbReference>
<sequence length="442" mass="50522">MKKQTLFLAPLIFLFFYPFPVKAQFFKIDTEFYSNSLKEIRKVSIYLPHNYYQEQEAYYPAVYFLHGWGGNQNALDDRQMLMSHLLTSGQIQPMIVVCADNGCQPFGTGVYVNSVITGNFEDFTILDLIPWVEDNFRAIPQKEARGLIGQSLGGYGAFRFGILHKDKFRAISSHAAQVNYDLWMPAVRQMLMLENSGPPYFYNFYGFMNDESMGPNGFFTRSLFLASSGFSPDPNSNQTYINPQIIQFPFNQYCQLLDSVYAKWKAFNIPTMLSNLSPADSVSILYGCGLYDETMAYFPNFALQDTLAHHNLSYEFFSHKAGHAMPETYFTRSMIFLDSLLLDYSIYTKDQAPFSDEILIETMPNPFSEYVDVSFVPDNSADALIEIADLKGAIVKHMHKQVKGKVRNRIRFNTSELSPGIYFIRVTSGRFTGSEKIIRLEG</sequence>
<dbReference type="InterPro" id="IPR050583">
    <property type="entry name" value="Mycobacterial_A85_antigen"/>
</dbReference>
<dbReference type="PANTHER" id="PTHR48098:SF1">
    <property type="entry name" value="DIACYLGLYCEROL ACYLTRANSFERASE_MYCOLYLTRANSFERASE AG85A"/>
    <property type="match status" value="1"/>
</dbReference>
<dbReference type="AlphaFoldDB" id="A0A644UA03"/>
<comment type="caution">
    <text evidence="2">The sequence shown here is derived from an EMBL/GenBank/DDBJ whole genome shotgun (WGS) entry which is preliminary data.</text>
</comment>
<dbReference type="Pfam" id="PF18962">
    <property type="entry name" value="Por_Secre_tail"/>
    <property type="match status" value="1"/>
</dbReference>
<dbReference type="Gene3D" id="3.40.50.1820">
    <property type="entry name" value="alpha/beta hydrolase"/>
    <property type="match status" value="1"/>
</dbReference>
<feature type="domain" description="Secretion system C-terminal sorting" evidence="1">
    <location>
        <begin position="364"/>
        <end position="438"/>
    </location>
</feature>
<dbReference type="Pfam" id="PF00756">
    <property type="entry name" value="Esterase"/>
    <property type="match status" value="1"/>
</dbReference>
<name>A0A644UA03_9ZZZZ</name>
<evidence type="ECO:0000313" key="2">
    <source>
        <dbReference type="EMBL" id="MPL75788.1"/>
    </source>
</evidence>
<dbReference type="InterPro" id="IPR029058">
    <property type="entry name" value="AB_hydrolase_fold"/>
</dbReference>
<reference evidence="2" key="1">
    <citation type="submission" date="2019-08" db="EMBL/GenBank/DDBJ databases">
        <authorList>
            <person name="Kucharzyk K."/>
            <person name="Murdoch R.W."/>
            <person name="Higgins S."/>
            <person name="Loffler F."/>
        </authorList>
    </citation>
    <scope>NUCLEOTIDE SEQUENCE</scope>
</reference>
<gene>
    <name evidence="2" type="ORF">SDC9_21619</name>
</gene>
<organism evidence="2">
    <name type="scientific">bioreactor metagenome</name>
    <dbReference type="NCBI Taxonomy" id="1076179"/>
    <lineage>
        <taxon>unclassified sequences</taxon>
        <taxon>metagenomes</taxon>
        <taxon>ecological metagenomes</taxon>
    </lineage>
</organism>
<evidence type="ECO:0000259" key="1">
    <source>
        <dbReference type="Pfam" id="PF18962"/>
    </source>
</evidence>
<accession>A0A644UA03</accession>
<dbReference type="PANTHER" id="PTHR48098">
    <property type="entry name" value="ENTEROCHELIN ESTERASE-RELATED"/>
    <property type="match status" value="1"/>
</dbReference>
<dbReference type="InterPro" id="IPR026444">
    <property type="entry name" value="Secre_tail"/>
</dbReference>
<proteinExistence type="predicted"/>
<dbReference type="InterPro" id="IPR000801">
    <property type="entry name" value="Esterase-like"/>
</dbReference>
<protein>
    <recommendedName>
        <fullName evidence="1">Secretion system C-terminal sorting domain-containing protein</fullName>
    </recommendedName>
</protein>
<dbReference type="EMBL" id="VSSQ01000091">
    <property type="protein sequence ID" value="MPL75788.1"/>
    <property type="molecule type" value="Genomic_DNA"/>
</dbReference>
<dbReference type="SUPFAM" id="SSF53474">
    <property type="entry name" value="alpha/beta-Hydrolases"/>
    <property type="match status" value="1"/>
</dbReference>